<accession>A0A510JC79</accession>
<evidence type="ECO:0000313" key="3">
    <source>
        <dbReference type="EMBL" id="BBM36706.1"/>
    </source>
</evidence>
<evidence type="ECO:0000259" key="2">
    <source>
        <dbReference type="Pfam" id="PF07683"/>
    </source>
</evidence>
<dbReference type="Gene3D" id="3.40.50.300">
    <property type="entry name" value="P-loop containing nucleotide triphosphate hydrolases"/>
    <property type="match status" value="1"/>
</dbReference>
<dbReference type="InterPro" id="IPR011629">
    <property type="entry name" value="CobW-like_C"/>
</dbReference>
<reference evidence="3 4" key="1">
    <citation type="submission" date="2019-07" db="EMBL/GenBank/DDBJ databases">
        <title>Complete Genome Sequence of Leptotrichia goodfellowii Strain JCM 16774.</title>
        <authorList>
            <person name="Watanabe S."/>
            <person name="Cui L."/>
        </authorList>
    </citation>
    <scope>NUCLEOTIDE SEQUENCE [LARGE SCALE GENOMIC DNA]</scope>
    <source>
        <strain evidence="3 4">JCM16774</strain>
    </source>
</reference>
<protein>
    <submittedName>
        <fullName evidence="3">Cobalamin synthesis protein P47K</fullName>
    </submittedName>
</protein>
<dbReference type="RefSeq" id="WP_026737930.1">
    <property type="nucleotide sequence ID" value="NZ_AP019822.1"/>
</dbReference>
<dbReference type="Proteomes" id="UP000321606">
    <property type="component" value="Chromosome"/>
</dbReference>
<dbReference type="SUPFAM" id="SSF52540">
    <property type="entry name" value="P-loop containing nucleoside triphosphate hydrolases"/>
    <property type="match status" value="1"/>
</dbReference>
<feature type="domain" description="CobW C-terminal" evidence="2">
    <location>
        <begin position="222"/>
        <end position="304"/>
    </location>
</feature>
<evidence type="ECO:0000259" key="1">
    <source>
        <dbReference type="Pfam" id="PF02492"/>
    </source>
</evidence>
<dbReference type="Pfam" id="PF07683">
    <property type="entry name" value="CobW_C"/>
    <property type="match status" value="1"/>
</dbReference>
<evidence type="ECO:0000313" key="4">
    <source>
        <dbReference type="Proteomes" id="UP000321606"/>
    </source>
</evidence>
<name>A0A510JC79_9FUSO</name>
<organism evidence="3 4">
    <name type="scientific">Pseudoleptotrichia goodfellowii</name>
    <dbReference type="NCBI Taxonomy" id="157692"/>
    <lineage>
        <taxon>Bacteria</taxon>
        <taxon>Fusobacteriati</taxon>
        <taxon>Fusobacteriota</taxon>
        <taxon>Fusobacteriia</taxon>
        <taxon>Fusobacteriales</taxon>
        <taxon>Leptotrichiaceae</taxon>
        <taxon>Pseudoleptotrichia</taxon>
    </lineage>
</organism>
<dbReference type="EMBL" id="AP019822">
    <property type="protein sequence ID" value="BBM36706.1"/>
    <property type="molecule type" value="Genomic_DNA"/>
</dbReference>
<dbReference type="InterPro" id="IPR003495">
    <property type="entry name" value="CobW/HypB/UreG_nucleotide-bd"/>
</dbReference>
<dbReference type="STRING" id="714315.GCA_000516535_01657"/>
<dbReference type="PANTHER" id="PTHR13748:SF62">
    <property type="entry name" value="COBW DOMAIN-CONTAINING PROTEIN"/>
    <property type="match status" value="1"/>
</dbReference>
<dbReference type="SUPFAM" id="SSF90002">
    <property type="entry name" value="Hypothetical protein YjiA, C-terminal domain"/>
    <property type="match status" value="1"/>
</dbReference>
<dbReference type="AlphaFoldDB" id="A0A510JC79"/>
<sequence length="310" mass="35345">MKVLVISGFLGAGKTTFIKQMIKATNREYVIFENEFGDVNIDGEILKKSVNQDKTENEEINVWELSSGCACCSTKADFMSSLLVIDNTLNPDFLIVEPSGIALLSNILNNVKKIGYERIELLAPITVIDAQTYFKYKSKYAEVFLDQISVSTHIQLSKIENLSDDELKLIADDIKTINNTANIYIGDYHKADTDYWNGLFSGELIKPDSDEIKIVKSKMKNVTFRDAHIRDMRAALFFLDKIIFNYYGEINRGKGVFKTPDYNIHFDLVDKNYSMYFSQEEAENSVVFIGPEIDKELLIKELEKMGEIII</sequence>
<gene>
    <name evidence="3" type="ORF">JCM16774_1650</name>
</gene>
<dbReference type="InterPro" id="IPR027417">
    <property type="entry name" value="P-loop_NTPase"/>
</dbReference>
<dbReference type="OrthoDB" id="9808822at2"/>
<dbReference type="InterPro" id="IPR051316">
    <property type="entry name" value="Zinc-reg_GTPase_activator"/>
</dbReference>
<dbReference type="KEGG" id="lgo:JCM16774_1650"/>
<dbReference type="Pfam" id="PF02492">
    <property type="entry name" value="cobW"/>
    <property type="match status" value="1"/>
</dbReference>
<dbReference type="PANTHER" id="PTHR13748">
    <property type="entry name" value="COBW-RELATED"/>
    <property type="match status" value="1"/>
</dbReference>
<proteinExistence type="predicted"/>
<feature type="domain" description="CobW/HypB/UreG nucleotide-binding" evidence="1">
    <location>
        <begin position="3"/>
        <end position="183"/>
    </location>
</feature>
<dbReference type="GO" id="GO:0005737">
    <property type="term" value="C:cytoplasm"/>
    <property type="evidence" value="ECO:0007669"/>
    <property type="project" value="TreeGrafter"/>
</dbReference>